<keyword evidence="3" id="KW-1185">Reference proteome</keyword>
<feature type="compositionally biased region" description="Basic residues" evidence="1">
    <location>
        <begin position="9"/>
        <end position="22"/>
    </location>
</feature>
<organism evidence="2 3">
    <name type="scientific">Loxostege sticticalis</name>
    <name type="common">Beet webworm moth</name>
    <dbReference type="NCBI Taxonomy" id="481309"/>
    <lineage>
        <taxon>Eukaryota</taxon>
        <taxon>Metazoa</taxon>
        <taxon>Ecdysozoa</taxon>
        <taxon>Arthropoda</taxon>
        <taxon>Hexapoda</taxon>
        <taxon>Insecta</taxon>
        <taxon>Pterygota</taxon>
        <taxon>Neoptera</taxon>
        <taxon>Endopterygota</taxon>
        <taxon>Lepidoptera</taxon>
        <taxon>Glossata</taxon>
        <taxon>Ditrysia</taxon>
        <taxon>Pyraloidea</taxon>
        <taxon>Crambidae</taxon>
        <taxon>Pyraustinae</taxon>
        <taxon>Loxostege</taxon>
    </lineage>
</organism>
<feature type="region of interest" description="Disordered" evidence="1">
    <location>
        <begin position="1"/>
        <end position="59"/>
    </location>
</feature>
<evidence type="ECO:0000313" key="3">
    <source>
        <dbReference type="Proteomes" id="UP001549920"/>
    </source>
</evidence>
<dbReference type="EMBL" id="JBEUOH010000010">
    <property type="protein sequence ID" value="KAL0882728.1"/>
    <property type="molecule type" value="Genomic_DNA"/>
</dbReference>
<evidence type="ECO:0000313" key="2">
    <source>
        <dbReference type="EMBL" id="KAL0882728.1"/>
    </source>
</evidence>
<dbReference type="Proteomes" id="UP001549920">
    <property type="component" value="Unassembled WGS sequence"/>
</dbReference>
<comment type="caution">
    <text evidence="2">The sequence shown here is derived from an EMBL/GenBank/DDBJ whole genome shotgun (WGS) entry which is preliminary data.</text>
</comment>
<feature type="compositionally biased region" description="Polar residues" evidence="1">
    <location>
        <begin position="46"/>
        <end position="58"/>
    </location>
</feature>
<reference evidence="2 3" key="1">
    <citation type="submission" date="2024-06" db="EMBL/GenBank/DDBJ databases">
        <title>A chromosome-level genome assembly of beet webworm, Loxostege sticticalis.</title>
        <authorList>
            <person name="Zhang Y."/>
        </authorList>
    </citation>
    <scope>NUCLEOTIDE SEQUENCE [LARGE SCALE GENOMIC DNA]</scope>
    <source>
        <strain evidence="2">AQ026</strain>
        <tissue evidence="2">Whole body</tissue>
    </source>
</reference>
<dbReference type="InterPro" id="IPR051037">
    <property type="entry name" value="RNAPII_TF_IWS1"/>
</dbReference>
<dbReference type="PANTHER" id="PTHR46010">
    <property type="entry name" value="PROTEIN IWS1 HOMOLOG"/>
    <property type="match status" value="1"/>
</dbReference>
<proteinExistence type="predicted"/>
<dbReference type="PANTHER" id="PTHR46010:SF1">
    <property type="entry name" value="PROTEIN IWS1 HOMOLOG"/>
    <property type="match status" value="1"/>
</dbReference>
<name>A0ABR3I1P3_LOXSC</name>
<gene>
    <name evidence="2" type="ORF">ABMA27_001151</name>
</gene>
<accession>A0ABR3I1P3</accession>
<sequence>MTREERQARARRAPAHRGRRGRPVSTLGASGGAGWTARAREPLPPTRTTSYGRQSTSEVDIISRNSKKKMTRYEKQMKKFIGQQRMKSGSRRAVEISIEGHEMAL</sequence>
<protein>
    <submittedName>
        <fullName evidence="2">Uncharacterized protein</fullName>
    </submittedName>
</protein>
<evidence type="ECO:0000256" key="1">
    <source>
        <dbReference type="SAM" id="MobiDB-lite"/>
    </source>
</evidence>